<name>A0AAP0PHX4_9MAGN</name>
<comment type="caution">
    <text evidence="3">The sequence shown here is derived from an EMBL/GenBank/DDBJ whole genome shotgun (WGS) entry which is preliminary data.</text>
</comment>
<sequence length="853" mass="97710">MAISQALRFTLVNHLNVPGSRTNRSTKIGFFGSLDFLLCDRVVWIRFQSSLMVVILVQNCEIESDFDRAFDFLSQFYFLIFVSFLFCKLWWSRSSLQLRRLRLIISRDSFSVLWCHNKKRGSLEVVRSALDNGKLRIDNNDNGGSESVRVLLERLFVETQKLEEQIYGSSSSPEGTRKGFSLEMLGSDLQAALAALRKKEQDLKDAESLVFSESAELERAKRDLKRQEEEIAAAHFKQEKIENDLKGANQELASRARVVEDLKLEVEAKDRELVAAKSALTLKEEQLDKMKNDLMMKTVEVAKMDHDIKSKDNLLNEANEVIRKQAAEVQELQKTVAEKEQELEELAMLRELDKEKLAVAETSLQEQTFVWLSAQEELKRVTEEAHKHMSRTNETLEEFRQVKKLLSDLRSELVSSQKSLASSRGKMEEQEGQLERQVAELEEQKGFLISYMRSLEEAKVEVEKERLDLKVAMARSKELEEELFHYKLLIEELQEQLREEKSSLDRAMEEIASLQKALNQKNSEFGDAQSLLQEKEAELVEARLQIQHLKSEQATIRLTLDEKDSDLLSAQNKLKELSEEVAQLNELLSSSKEQLIRVTGDLKEKQELVCTIQKELDDTRIKHSEATDIVVRITDLTNKLVGPVLDDYSDISGFELDHTIRQQSEDRQASIFWRPDEEMELELEMTRADLRAKEMEVLAAKRALTVKDEEIKTVLDRLEKKEMELSQVKQEMLDDAKGLKKLYQLAQERIGEKTIGDLAIEKLRLEVAQLDVEAATGALRNLANMSSQLLKATGDNVDFGINEFNPPNVYHGSRKDSDEEQDSLMVAQREFACLSALTEELVKEAGIVAVVDK</sequence>
<feature type="coiled-coil region" evidence="2">
    <location>
        <begin position="711"/>
        <end position="749"/>
    </location>
</feature>
<dbReference type="AlphaFoldDB" id="A0AAP0PHX4"/>
<evidence type="ECO:0000313" key="3">
    <source>
        <dbReference type="EMBL" id="KAK9141745.1"/>
    </source>
</evidence>
<dbReference type="Gene3D" id="1.10.287.1490">
    <property type="match status" value="1"/>
</dbReference>
<evidence type="ECO:0000256" key="1">
    <source>
        <dbReference type="ARBA" id="ARBA00023054"/>
    </source>
</evidence>
<evidence type="ECO:0000256" key="2">
    <source>
        <dbReference type="SAM" id="Coils"/>
    </source>
</evidence>
<dbReference type="Proteomes" id="UP001420932">
    <property type="component" value="Unassembled WGS sequence"/>
</dbReference>
<protein>
    <submittedName>
        <fullName evidence="3">Uncharacterized protein</fullName>
    </submittedName>
</protein>
<dbReference type="EMBL" id="JBBNAF010000005">
    <property type="protein sequence ID" value="KAK9141745.1"/>
    <property type="molecule type" value="Genomic_DNA"/>
</dbReference>
<proteinExistence type="predicted"/>
<evidence type="ECO:0000313" key="4">
    <source>
        <dbReference type="Proteomes" id="UP001420932"/>
    </source>
</evidence>
<feature type="coiled-coil region" evidence="2">
    <location>
        <begin position="189"/>
        <end position="356"/>
    </location>
</feature>
<keyword evidence="4" id="KW-1185">Reference proteome</keyword>
<dbReference type="GO" id="GO:0007131">
    <property type="term" value="P:reciprocal meiotic recombination"/>
    <property type="evidence" value="ECO:0007669"/>
    <property type="project" value="TreeGrafter"/>
</dbReference>
<keyword evidence="1 2" id="KW-0175">Coiled coil</keyword>
<gene>
    <name evidence="3" type="ORF">Syun_011145</name>
</gene>
<reference evidence="3 4" key="1">
    <citation type="submission" date="2024-01" db="EMBL/GenBank/DDBJ databases">
        <title>Genome assemblies of Stephania.</title>
        <authorList>
            <person name="Yang L."/>
        </authorList>
    </citation>
    <scope>NUCLEOTIDE SEQUENCE [LARGE SCALE GENOMIC DNA]</scope>
    <source>
        <strain evidence="3">YNDBR</strain>
        <tissue evidence="3">Leaf</tissue>
    </source>
</reference>
<feature type="coiled-coil region" evidence="2">
    <location>
        <begin position="420"/>
        <end position="594"/>
    </location>
</feature>
<accession>A0AAP0PHX4</accession>
<organism evidence="3 4">
    <name type="scientific">Stephania yunnanensis</name>
    <dbReference type="NCBI Taxonomy" id="152371"/>
    <lineage>
        <taxon>Eukaryota</taxon>
        <taxon>Viridiplantae</taxon>
        <taxon>Streptophyta</taxon>
        <taxon>Embryophyta</taxon>
        <taxon>Tracheophyta</taxon>
        <taxon>Spermatophyta</taxon>
        <taxon>Magnoliopsida</taxon>
        <taxon>Ranunculales</taxon>
        <taxon>Menispermaceae</taxon>
        <taxon>Menispermoideae</taxon>
        <taxon>Cissampelideae</taxon>
        <taxon>Stephania</taxon>
    </lineage>
</organism>
<dbReference type="PANTHER" id="PTHR23160:SF19">
    <property type="entry name" value="MYOSIN HEAVY CHAIN-RELATED PROTEIN"/>
    <property type="match status" value="1"/>
</dbReference>
<dbReference type="PANTHER" id="PTHR23160">
    <property type="entry name" value="SYNAPTONEMAL COMPLEX PROTEIN-RELATED"/>
    <property type="match status" value="1"/>
</dbReference>